<evidence type="ECO:0000313" key="2">
    <source>
        <dbReference type="Proteomes" id="UP001159363"/>
    </source>
</evidence>
<keyword evidence="2" id="KW-1185">Reference proteome</keyword>
<sequence>MYNAMGLPKKSRILHNYGLLLDILEQLKVEKNSHAQGLLEKLESSTTVLDLTGPTTDSYWHGGSNFLSQRLHRYTKIRGKDSFTKEHDLKDLQIPRKPSKRFSGLSEVFQARNAEEYYRRVLCCD</sequence>
<proteinExistence type="predicted"/>
<accession>A0ABQ9HFI1</accession>
<protein>
    <submittedName>
        <fullName evidence="1">Uncharacterized protein</fullName>
    </submittedName>
</protein>
<gene>
    <name evidence="1" type="ORF">PR048_014863</name>
</gene>
<comment type="caution">
    <text evidence="1">The sequence shown here is derived from an EMBL/GenBank/DDBJ whole genome shotgun (WGS) entry which is preliminary data.</text>
</comment>
<evidence type="ECO:0000313" key="1">
    <source>
        <dbReference type="EMBL" id="KAJ8883024.1"/>
    </source>
</evidence>
<organism evidence="1 2">
    <name type="scientific">Dryococelus australis</name>
    <dbReference type="NCBI Taxonomy" id="614101"/>
    <lineage>
        <taxon>Eukaryota</taxon>
        <taxon>Metazoa</taxon>
        <taxon>Ecdysozoa</taxon>
        <taxon>Arthropoda</taxon>
        <taxon>Hexapoda</taxon>
        <taxon>Insecta</taxon>
        <taxon>Pterygota</taxon>
        <taxon>Neoptera</taxon>
        <taxon>Polyneoptera</taxon>
        <taxon>Phasmatodea</taxon>
        <taxon>Verophasmatodea</taxon>
        <taxon>Anareolatae</taxon>
        <taxon>Phasmatidae</taxon>
        <taxon>Eurycanthinae</taxon>
        <taxon>Dryococelus</taxon>
    </lineage>
</organism>
<name>A0ABQ9HFI1_9NEOP</name>
<dbReference type="EMBL" id="JARBHB010000005">
    <property type="protein sequence ID" value="KAJ8883024.1"/>
    <property type="molecule type" value="Genomic_DNA"/>
</dbReference>
<reference evidence="1 2" key="1">
    <citation type="submission" date="2023-02" db="EMBL/GenBank/DDBJ databases">
        <title>LHISI_Scaffold_Assembly.</title>
        <authorList>
            <person name="Stuart O.P."/>
            <person name="Cleave R."/>
            <person name="Magrath M.J.L."/>
            <person name="Mikheyev A.S."/>
        </authorList>
    </citation>
    <scope>NUCLEOTIDE SEQUENCE [LARGE SCALE GENOMIC DNA]</scope>
    <source>
        <strain evidence="1">Daus_M_001</strain>
        <tissue evidence="1">Leg muscle</tissue>
    </source>
</reference>
<dbReference type="Proteomes" id="UP001159363">
    <property type="component" value="Chromosome 4"/>
</dbReference>